<dbReference type="AlphaFoldDB" id="A0A2X3JQN8"/>
<name>A0A2X3JQN8_ECOLX</name>
<protein>
    <submittedName>
        <fullName evidence="1">Efa1/LifA-like protein</fullName>
    </submittedName>
</protein>
<reference evidence="1 2" key="1">
    <citation type="submission" date="2018-06" db="EMBL/GenBank/DDBJ databases">
        <authorList>
            <consortium name="Pathogen Informatics"/>
            <person name="Doyle S."/>
        </authorList>
    </citation>
    <scope>NUCLEOTIDE SEQUENCE [LARGE SCALE GENOMIC DNA]</scope>
    <source>
        <strain evidence="1 2">NCTC8009</strain>
    </source>
</reference>
<proteinExistence type="predicted"/>
<organism evidence="1 2">
    <name type="scientific">Escherichia coli</name>
    <dbReference type="NCBI Taxonomy" id="562"/>
    <lineage>
        <taxon>Bacteria</taxon>
        <taxon>Pseudomonadati</taxon>
        <taxon>Pseudomonadota</taxon>
        <taxon>Gammaproteobacteria</taxon>
        <taxon>Enterobacterales</taxon>
        <taxon>Enterobacteriaceae</taxon>
        <taxon>Escherichia</taxon>
    </lineage>
</organism>
<gene>
    <name evidence="1" type="ORF">NCTC8009_01864</name>
</gene>
<dbReference type="EMBL" id="UARW01000010">
    <property type="protein sequence ID" value="SQD01437.1"/>
    <property type="molecule type" value="Genomic_DNA"/>
</dbReference>
<dbReference type="Proteomes" id="UP000250991">
    <property type="component" value="Unassembled WGS sequence"/>
</dbReference>
<accession>A0A2X3JQN8</accession>
<evidence type="ECO:0000313" key="2">
    <source>
        <dbReference type="Proteomes" id="UP000250991"/>
    </source>
</evidence>
<evidence type="ECO:0000313" key="1">
    <source>
        <dbReference type="EMBL" id="SQD01437.1"/>
    </source>
</evidence>
<sequence length="47" mass="5860">MESRRQLIYKLLNGQHDKSKRRLLLEYLRLKEKEQLDIIDKNGQERY</sequence>